<dbReference type="PANTHER" id="PTHR31465:SF31">
    <property type="entry name" value="DOMAIN PROTEIN, PUTATIVE (AFU_ORTHOLOGUE AFUA_6G09550)-RELATED"/>
    <property type="match status" value="1"/>
</dbReference>
<comment type="caution">
    <text evidence="6">The sequence shown here is derived from an EMBL/GenBank/DDBJ whole genome shotgun (WGS) entry which is preliminary data.</text>
</comment>
<gene>
    <name evidence="6" type="ORF">TD95_004434</name>
</gene>
<evidence type="ECO:0000313" key="7">
    <source>
        <dbReference type="Proteomes" id="UP000033483"/>
    </source>
</evidence>
<comment type="subcellular location">
    <subcellularLocation>
        <location evidence="1">Membrane</location>
        <topology evidence="1">Multi-pass membrane protein</topology>
    </subcellularLocation>
</comment>
<evidence type="ECO:0000256" key="4">
    <source>
        <dbReference type="ARBA" id="ARBA00023136"/>
    </source>
</evidence>
<feature type="transmembrane region" description="Helical" evidence="5">
    <location>
        <begin position="76"/>
        <end position="96"/>
    </location>
</feature>
<keyword evidence="4 5" id="KW-0472">Membrane</keyword>
<evidence type="ECO:0000256" key="5">
    <source>
        <dbReference type="SAM" id="Phobius"/>
    </source>
</evidence>
<feature type="transmembrane region" description="Helical" evidence="5">
    <location>
        <begin position="44"/>
        <end position="64"/>
    </location>
</feature>
<keyword evidence="3 5" id="KW-1133">Transmembrane helix</keyword>
<organism evidence="6 7">
    <name type="scientific">Thielaviopsis punctulata</name>
    <dbReference type="NCBI Taxonomy" id="72032"/>
    <lineage>
        <taxon>Eukaryota</taxon>
        <taxon>Fungi</taxon>
        <taxon>Dikarya</taxon>
        <taxon>Ascomycota</taxon>
        <taxon>Pezizomycotina</taxon>
        <taxon>Sordariomycetes</taxon>
        <taxon>Hypocreomycetidae</taxon>
        <taxon>Microascales</taxon>
        <taxon>Ceratocystidaceae</taxon>
        <taxon>Thielaviopsis</taxon>
    </lineage>
</organism>
<sequence length="289" mass="32480">MSSDYTFRLYRYTPSLPAAVAAMAIFGILTGWHFFMIFRHKSRYFTPFAIGGVFETVGYFGRVLAHYDTNSIPKYVVQQLLILLAPALFAASIYMILGRLIRTIRADHLSLVPLKYLTKIFVAGDCISFLLQMAGGGIQSSGSLKMYDLGEKIILVGLFIQIAFFGFFIIVSIVFNKRLVSNPTPSSLSGMTPWKTYMMVLYSTSILILVRSIFRVIEFTQGNAGYIISHELFLYIFDAVLMAITMAIFMFKYVDGLESIDETASREIPGSHDMMLDTISESQMKHGSV</sequence>
<feature type="transmembrane region" description="Helical" evidence="5">
    <location>
        <begin position="232"/>
        <end position="251"/>
    </location>
</feature>
<reference evidence="6 7" key="1">
    <citation type="submission" date="2015-03" db="EMBL/GenBank/DDBJ databases">
        <authorList>
            <person name="Radwan O."/>
            <person name="Al-Naeli F.A."/>
            <person name="Rendon G.A."/>
            <person name="Fields C."/>
        </authorList>
    </citation>
    <scope>NUCLEOTIDE SEQUENCE [LARGE SCALE GENOMIC DNA]</scope>
    <source>
        <strain evidence="6">CR-DP1</strain>
    </source>
</reference>
<dbReference type="GO" id="GO:0016020">
    <property type="term" value="C:membrane"/>
    <property type="evidence" value="ECO:0007669"/>
    <property type="project" value="UniProtKB-SubCell"/>
</dbReference>
<feature type="transmembrane region" description="Helical" evidence="5">
    <location>
        <begin position="196"/>
        <end position="217"/>
    </location>
</feature>
<evidence type="ECO:0000313" key="6">
    <source>
        <dbReference type="EMBL" id="KKA28935.1"/>
    </source>
</evidence>
<feature type="transmembrane region" description="Helical" evidence="5">
    <location>
        <begin position="153"/>
        <end position="175"/>
    </location>
</feature>
<proteinExistence type="predicted"/>
<evidence type="ECO:0000256" key="3">
    <source>
        <dbReference type="ARBA" id="ARBA00022989"/>
    </source>
</evidence>
<dbReference type="InterPro" id="IPR007568">
    <property type="entry name" value="RTA1"/>
</dbReference>
<evidence type="ECO:0008006" key="8">
    <source>
        <dbReference type="Google" id="ProtNLM"/>
    </source>
</evidence>
<accession>A0A0F4ZFD7</accession>
<keyword evidence="2 5" id="KW-0812">Transmembrane</keyword>
<evidence type="ECO:0000256" key="2">
    <source>
        <dbReference type="ARBA" id="ARBA00022692"/>
    </source>
</evidence>
<dbReference type="AlphaFoldDB" id="A0A0F4ZFD7"/>
<evidence type="ECO:0000256" key="1">
    <source>
        <dbReference type="ARBA" id="ARBA00004141"/>
    </source>
</evidence>
<dbReference type="PANTHER" id="PTHR31465">
    <property type="entry name" value="PROTEIN RTA1-RELATED"/>
    <property type="match status" value="1"/>
</dbReference>
<dbReference type="OrthoDB" id="3358017at2759"/>
<dbReference type="EMBL" id="LAEV01001090">
    <property type="protein sequence ID" value="KKA28935.1"/>
    <property type="molecule type" value="Genomic_DNA"/>
</dbReference>
<dbReference type="Proteomes" id="UP000033483">
    <property type="component" value="Unassembled WGS sequence"/>
</dbReference>
<name>A0A0F4ZFD7_9PEZI</name>
<protein>
    <recommendedName>
        <fullName evidence="8">RTA1 like protein</fullName>
    </recommendedName>
</protein>
<feature type="transmembrane region" description="Helical" evidence="5">
    <location>
        <begin position="16"/>
        <end position="37"/>
    </location>
</feature>
<keyword evidence="7" id="KW-1185">Reference proteome</keyword>
<dbReference type="Pfam" id="PF04479">
    <property type="entry name" value="RTA1"/>
    <property type="match status" value="1"/>
</dbReference>